<organism evidence="2 3">
    <name type="scientific">Lactuca saligna</name>
    <name type="common">Willowleaf lettuce</name>
    <dbReference type="NCBI Taxonomy" id="75948"/>
    <lineage>
        <taxon>Eukaryota</taxon>
        <taxon>Viridiplantae</taxon>
        <taxon>Streptophyta</taxon>
        <taxon>Embryophyta</taxon>
        <taxon>Tracheophyta</taxon>
        <taxon>Spermatophyta</taxon>
        <taxon>Magnoliopsida</taxon>
        <taxon>eudicotyledons</taxon>
        <taxon>Gunneridae</taxon>
        <taxon>Pentapetalae</taxon>
        <taxon>asterids</taxon>
        <taxon>campanulids</taxon>
        <taxon>Asterales</taxon>
        <taxon>Asteraceae</taxon>
        <taxon>Cichorioideae</taxon>
        <taxon>Cichorieae</taxon>
        <taxon>Lactucinae</taxon>
        <taxon>Lactuca</taxon>
    </lineage>
</organism>
<keyword evidence="1" id="KW-0460">Magnesium</keyword>
<gene>
    <name evidence="2" type="ORF">LSALG_LOCUS26999</name>
</gene>
<proteinExistence type="predicted"/>
<dbReference type="EMBL" id="OX465081">
    <property type="protein sequence ID" value="CAI9287648.1"/>
    <property type="molecule type" value="Genomic_DNA"/>
</dbReference>
<dbReference type="GO" id="GO:0005886">
    <property type="term" value="C:plasma membrane"/>
    <property type="evidence" value="ECO:0007669"/>
    <property type="project" value="TreeGrafter"/>
</dbReference>
<dbReference type="AlphaFoldDB" id="A0AA35Z839"/>
<evidence type="ECO:0000256" key="1">
    <source>
        <dbReference type="ARBA" id="ARBA00022842"/>
    </source>
</evidence>
<dbReference type="SUPFAM" id="SSF56784">
    <property type="entry name" value="HAD-like"/>
    <property type="match status" value="1"/>
</dbReference>
<evidence type="ECO:0000313" key="2">
    <source>
        <dbReference type="EMBL" id="CAI9287648.1"/>
    </source>
</evidence>
<dbReference type="Gene3D" id="3.40.50.1000">
    <property type="entry name" value="HAD superfamily/HAD-like"/>
    <property type="match status" value="1"/>
</dbReference>
<dbReference type="Proteomes" id="UP001177003">
    <property type="component" value="Chromosome 5"/>
</dbReference>
<protein>
    <submittedName>
        <fullName evidence="2">Uncharacterized protein</fullName>
    </submittedName>
</protein>
<dbReference type="GO" id="GO:0005388">
    <property type="term" value="F:P-type calcium transporter activity"/>
    <property type="evidence" value="ECO:0007669"/>
    <property type="project" value="TreeGrafter"/>
</dbReference>
<accession>A0AA35Z839</accession>
<reference evidence="2" key="1">
    <citation type="submission" date="2023-04" db="EMBL/GenBank/DDBJ databases">
        <authorList>
            <person name="Vijverberg K."/>
            <person name="Xiong W."/>
            <person name="Schranz E."/>
        </authorList>
    </citation>
    <scope>NUCLEOTIDE SEQUENCE</scope>
</reference>
<dbReference type="PANTHER" id="PTHR24093">
    <property type="entry name" value="CATION TRANSPORTING ATPASE"/>
    <property type="match status" value="1"/>
</dbReference>
<sequence length="284" mass="31464">MDKGVVRCRKIGAGVDNCWRWRSSAMIAALRRLGFIGSYHNLINIAAIKPILIVSTKDVVISTNISTKDAVTSTNVSHRSSTTADLPHQRCNDLSRLSFSLSRNRHQNEMETLILRCLQRGEDLFSSGEDLFSSWDYCAKLDAKKRELALRIQVVARSSPTDKLKLVTHLRGMSEVVAVTNDGTNDALALHESDIGFTMGIAGTERHRLFLFLSFSGVQESSVFPSSSLSCMKSGYDALLVRRHRSRKADLSLMISRNIGLIDKPCNLVLSVEEADNAQQPLSP</sequence>
<keyword evidence="3" id="KW-1185">Reference proteome</keyword>
<dbReference type="PANTHER" id="PTHR24093:SF532">
    <property type="entry name" value="CALCIUM-TRANSPORTING ATPASE"/>
    <property type="match status" value="1"/>
</dbReference>
<dbReference type="InterPro" id="IPR036412">
    <property type="entry name" value="HAD-like_sf"/>
</dbReference>
<dbReference type="InterPro" id="IPR023214">
    <property type="entry name" value="HAD_sf"/>
</dbReference>
<evidence type="ECO:0000313" key="3">
    <source>
        <dbReference type="Proteomes" id="UP001177003"/>
    </source>
</evidence>
<name>A0AA35Z839_LACSI</name>